<comment type="caution">
    <text evidence="1">The sequence shown here is derived from an EMBL/GenBank/DDBJ whole genome shotgun (WGS) entry which is preliminary data.</text>
</comment>
<dbReference type="EMBL" id="VSSQ01142371">
    <property type="protein sequence ID" value="MPN63244.1"/>
    <property type="molecule type" value="Genomic_DNA"/>
</dbReference>
<organism evidence="1">
    <name type="scientific">bioreactor metagenome</name>
    <dbReference type="NCBI Taxonomy" id="1076179"/>
    <lineage>
        <taxon>unclassified sequences</taxon>
        <taxon>metagenomes</taxon>
        <taxon>ecological metagenomes</taxon>
    </lineage>
</organism>
<dbReference type="AlphaFoldDB" id="A0A645JTB6"/>
<evidence type="ECO:0000313" key="1">
    <source>
        <dbReference type="EMBL" id="MPN63244.1"/>
    </source>
</evidence>
<protein>
    <submittedName>
        <fullName evidence="1">Uncharacterized protein</fullName>
    </submittedName>
</protein>
<sequence length="82" mass="9080">MSEPGEVQLFQLGKRMFLRPAAAVRRPVDGGIVQQHRDVVTGGAQVEFDHVGSRFDRFLQRKHGIFREFERGAAMGGDAAAL</sequence>
<gene>
    <name evidence="1" type="ORF">SDC9_211001</name>
</gene>
<name>A0A645JTB6_9ZZZZ</name>
<accession>A0A645JTB6</accession>
<proteinExistence type="predicted"/>
<reference evidence="1" key="1">
    <citation type="submission" date="2019-08" db="EMBL/GenBank/DDBJ databases">
        <authorList>
            <person name="Kucharzyk K."/>
            <person name="Murdoch R.W."/>
            <person name="Higgins S."/>
            <person name="Loffler F."/>
        </authorList>
    </citation>
    <scope>NUCLEOTIDE SEQUENCE</scope>
</reference>